<name>A0ABR9R6M2_9FIRM</name>
<feature type="transmembrane region" description="Helical" evidence="1">
    <location>
        <begin position="208"/>
        <end position="229"/>
    </location>
</feature>
<comment type="caution">
    <text evidence="2">The sequence shown here is derived from an EMBL/GenBank/DDBJ whole genome shotgun (WGS) entry which is preliminary data.</text>
</comment>
<dbReference type="RefSeq" id="WP_193503210.1">
    <property type="nucleotide sequence ID" value="NZ_JADCKC010000004.1"/>
</dbReference>
<feature type="transmembrane region" description="Helical" evidence="1">
    <location>
        <begin position="279"/>
        <end position="298"/>
    </location>
</feature>
<feature type="transmembrane region" description="Helical" evidence="1">
    <location>
        <begin position="249"/>
        <end position="267"/>
    </location>
</feature>
<keyword evidence="1" id="KW-0472">Membrane</keyword>
<proteinExistence type="predicted"/>
<dbReference type="Proteomes" id="UP000768567">
    <property type="component" value="Unassembled WGS sequence"/>
</dbReference>
<reference evidence="2 3" key="1">
    <citation type="submission" date="2020-10" db="EMBL/GenBank/DDBJ databases">
        <title>ChiBAC.</title>
        <authorList>
            <person name="Zenner C."/>
            <person name="Hitch T.C.A."/>
            <person name="Clavel T."/>
        </authorList>
    </citation>
    <scope>NUCLEOTIDE SEQUENCE [LARGE SCALE GENOMIC DNA]</scope>
    <source>
        <strain evidence="2 3">DSM 109015</strain>
    </source>
</reference>
<accession>A0ABR9R6M2</accession>
<evidence type="ECO:0000313" key="2">
    <source>
        <dbReference type="EMBL" id="MBE5038743.1"/>
    </source>
</evidence>
<organism evidence="2 3">
    <name type="scientific">Gemmiger gallinarum</name>
    <dbReference type="NCBI Taxonomy" id="2779354"/>
    <lineage>
        <taxon>Bacteria</taxon>
        <taxon>Bacillati</taxon>
        <taxon>Bacillota</taxon>
        <taxon>Clostridia</taxon>
        <taxon>Eubacteriales</taxon>
        <taxon>Gemmiger</taxon>
    </lineage>
</organism>
<feature type="transmembrane region" description="Helical" evidence="1">
    <location>
        <begin position="21"/>
        <end position="41"/>
    </location>
</feature>
<gene>
    <name evidence="2" type="ORF">INF35_13190</name>
</gene>
<keyword evidence="3" id="KW-1185">Reference proteome</keyword>
<sequence length="308" mass="33651">MSGHRLSRPKTTNRFSFRPPLFPCCLGAAAFSAAALWKAAAPEQLPLPAPAEYALYTAAGVFLALAVWAAIACVRRASPLRAVSRAACRHPLLARLYDDADLRIRWTGYGSLAFSGILALSRLAAGWQLASRWLTVLAGYSLALCATWGLVLRGSRAAARLDDPDARLRAGWKTYRLCGALLVLLALTLLGVAVLIVREDNGFVYDGFRIFAVAFYDFYSLISSVVFLIRFHRRRSPDLLALRQIRFAASLVSMLSLQTAMLAAFGTDTPLPLRRLMNLATGSAVCLLLALTGLFMVLRARRQLLPPP</sequence>
<dbReference type="EMBL" id="JADCKC010000004">
    <property type="protein sequence ID" value="MBE5038743.1"/>
    <property type="molecule type" value="Genomic_DNA"/>
</dbReference>
<feature type="transmembrane region" description="Helical" evidence="1">
    <location>
        <begin position="53"/>
        <end position="74"/>
    </location>
</feature>
<feature type="transmembrane region" description="Helical" evidence="1">
    <location>
        <begin position="174"/>
        <end position="196"/>
    </location>
</feature>
<evidence type="ECO:0000256" key="1">
    <source>
        <dbReference type="SAM" id="Phobius"/>
    </source>
</evidence>
<evidence type="ECO:0000313" key="3">
    <source>
        <dbReference type="Proteomes" id="UP000768567"/>
    </source>
</evidence>
<feature type="transmembrane region" description="Helical" evidence="1">
    <location>
        <begin position="133"/>
        <end position="153"/>
    </location>
</feature>
<keyword evidence="1" id="KW-1133">Transmembrane helix</keyword>
<feature type="transmembrane region" description="Helical" evidence="1">
    <location>
        <begin position="106"/>
        <end position="127"/>
    </location>
</feature>
<protein>
    <submittedName>
        <fullName evidence="2">Uncharacterized protein</fullName>
    </submittedName>
</protein>
<keyword evidence="1" id="KW-0812">Transmembrane</keyword>